<evidence type="ECO:0000313" key="1">
    <source>
        <dbReference type="EMBL" id="GGR33787.1"/>
    </source>
</evidence>
<dbReference type="AlphaFoldDB" id="A0A918CPQ3"/>
<dbReference type="EMBL" id="BMQL01000061">
    <property type="protein sequence ID" value="GGR33787.1"/>
    <property type="molecule type" value="Genomic_DNA"/>
</dbReference>
<gene>
    <name evidence="1" type="ORF">GCM10008957_49960</name>
</gene>
<organism evidence="1 2">
    <name type="scientific">Deinococcus ruber</name>
    <dbReference type="NCBI Taxonomy" id="1848197"/>
    <lineage>
        <taxon>Bacteria</taxon>
        <taxon>Thermotogati</taxon>
        <taxon>Deinococcota</taxon>
        <taxon>Deinococci</taxon>
        <taxon>Deinococcales</taxon>
        <taxon>Deinococcaceae</taxon>
        <taxon>Deinococcus</taxon>
    </lineage>
</organism>
<proteinExistence type="predicted"/>
<accession>A0A918CPQ3</accession>
<evidence type="ECO:0000313" key="2">
    <source>
        <dbReference type="Proteomes" id="UP000603865"/>
    </source>
</evidence>
<dbReference type="Proteomes" id="UP000603865">
    <property type="component" value="Unassembled WGS sequence"/>
</dbReference>
<keyword evidence="2" id="KW-1185">Reference proteome</keyword>
<name>A0A918CPQ3_9DEIO</name>
<reference evidence="1" key="1">
    <citation type="journal article" date="2014" name="Int. J. Syst. Evol. Microbiol.">
        <title>Complete genome sequence of Corynebacterium casei LMG S-19264T (=DSM 44701T), isolated from a smear-ripened cheese.</title>
        <authorList>
            <consortium name="US DOE Joint Genome Institute (JGI-PGF)"/>
            <person name="Walter F."/>
            <person name="Albersmeier A."/>
            <person name="Kalinowski J."/>
            <person name="Ruckert C."/>
        </authorList>
    </citation>
    <scope>NUCLEOTIDE SEQUENCE</scope>
    <source>
        <strain evidence="1">JCM 31311</strain>
    </source>
</reference>
<comment type="caution">
    <text evidence="1">The sequence shown here is derived from an EMBL/GenBank/DDBJ whole genome shotgun (WGS) entry which is preliminary data.</text>
</comment>
<dbReference type="RefSeq" id="WP_189093247.1">
    <property type="nucleotide sequence ID" value="NZ_BMQL01000061.1"/>
</dbReference>
<reference evidence="1" key="2">
    <citation type="submission" date="2020-09" db="EMBL/GenBank/DDBJ databases">
        <authorList>
            <person name="Sun Q."/>
            <person name="Ohkuma M."/>
        </authorList>
    </citation>
    <scope>NUCLEOTIDE SEQUENCE</scope>
    <source>
        <strain evidence="1">JCM 31311</strain>
    </source>
</reference>
<sequence length="64" mass="7420">MAADAALFFMAYRKDGKRAPTSSFLTTSCERRSEFKGRKNAGWIKRQARRNVRHTLKLEDTDLL</sequence>
<protein>
    <submittedName>
        <fullName evidence="1">Uncharacterized protein</fullName>
    </submittedName>
</protein>